<dbReference type="OrthoDB" id="8449321at2"/>
<sequence length="133" mass="15754">MLEIFERRNLLETETNPGIQFDYVVTLQSELGGAQNVFPARLTLRYIPDRLILKPACLATYFQEIETIVFDNLEQAAVLLMEDFNNELIPRWINMRLNKHTADNASVQHHEATMEDRQPRWHNARLLERLERY</sequence>
<proteinExistence type="predicted"/>
<reference evidence="1 2" key="1">
    <citation type="submission" date="2014-03" db="EMBL/GenBank/DDBJ databases">
        <title>The draft genome sequence of Thalassospira mesophila JCM 18969.</title>
        <authorList>
            <person name="Lai Q."/>
            <person name="Shao Z."/>
        </authorList>
    </citation>
    <scope>NUCLEOTIDE SEQUENCE [LARGE SCALE GENOMIC DNA]</scope>
    <source>
        <strain evidence="1 2">JCM 18969</strain>
    </source>
</reference>
<accession>A0A1Y2L2G5</accession>
<name>A0A1Y2L2G5_9PROT</name>
<evidence type="ECO:0000313" key="1">
    <source>
        <dbReference type="EMBL" id="OSQ39666.1"/>
    </source>
</evidence>
<dbReference type="AlphaFoldDB" id="A0A1Y2L2G5"/>
<evidence type="ECO:0008006" key="3">
    <source>
        <dbReference type="Google" id="ProtNLM"/>
    </source>
</evidence>
<protein>
    <recommendedName>
        <fullName evidence="3">7-cyano-7-deazaguanine reductase</fullName>
    </recommendedName>
</protein>
<gene>
    <name evidence="1" type="ORF">TMES_06735</name>
</gene>
<dbReference type="Proteomes" id="UP000193391">
    <property type="component" value="Unassembled WGS sequence"/>
</dbReference>
<dbReference type="STRING" id="1293891.TMES_06735"/>
<keyword evidence="2" id="KW-1185">Reference proteome</keyword>
<dbReference type="RefSeq" id="WP_085580717.1">
    <property type="nucleotide sequence ID" value="NZ_JFKA01000002.1"/>
</dbReference>
<dbReference type="EMBL" id="JFKA01000002">
    <property type="protein sequence ID" value="OSQ39666.1"/>
    <property type="molecule type" value="Genomic_DNA"/>
</dbReference>
<evidence type="ECO:0000313" key="2">
    <source>
        <dbReference type="Proteomes" id="UP000193391"/>
    </source>
</evidence>
<organism evidence="1 2">
    <name type="scientific">Thalassospira mesophila</name>
    <dbReference type="NCBI Taxonomy" id="1293891"/>
    <lineage>
        <taxon>Bacteria</taxon>
        <taxon>Pseudomonadati</taxon>
        <taxon>Pseudomonadota</taxon>
        <taxon>Alphaproteobacteria</taxon>
        <taxon>Rhodospirillales</taxon>
        <taxon>Thalassospiraceae</taxon>
        <taxon>Thalassospira</taxon>
    </lineage>
</organism>
<comment type="caution">
    <text evidence="1">The sequence shown here is derived from an EMBL/GenBank/DDBJ whole genome shotgun (WGS) entry which is preliminary data.</text>
</comment>